<keyword evidence="3" id="KW-1185">Reference proteome</keyword>
<evidence type="ECO:0000313" key="3">
    <source>
        <dbReference type="Proteomes" id="UP001157418"/>
    </source>
</evidence>
<sequence>MLLRRRTRRVFAKLGEYNRVGSKREDRDSTSWRPNSASQSGSCRSSCQTFPAQFFQQSTSRGEFPSSRNGSTATMPARLNSSSSGLRSDAGVVSRSSSVMLCSVSSGLHFDAEGKALVSSGLRSDAEGKALVSSGLRSDAEGKGPSQFRNSVRCIGKGPS</sequence>
<gene>
    <name evidence="2" type="ORF">LVIROSA_LOCUS18104</name>
</gene>
<organism evidence="2 3">
    <name type="scientific">Lactuca virosa</name>
    <dbReference type="NCBI Taxonomy" id="75947"/>
    <lineage>
        <taxon>Eukaryota</taxon>
        <taxon>Viridiplantae</taxon>
        <taxon>Streptophyta</taxon>
        <taxon>Embryophyta</taxon>
        <taxon>Tracheophyta</taxon>
        <taxon>Spermatophyta</taxon>
        <taxon>Magnoliopsida</taxon>
        <taxon>eudicotyledons</taxon>
        <taxon>Gunneridae</taxon>
        <taxon>Pentapetalae</taxon>
        <taxon>asterids</taxon>
        <taxon>campanulids</taxon>
        <taxon>Asterales</taxon>
        <taxon>Asteraceae</taxon>
        <taxon>Cichorioideae</taxon>
        <taxon>Cichorieae</taxon>
        <taxon>Lactucinae</taxon>
        <taxon>Lactuca</taxon>
    </lineage>
</organism>
<feature type="region of interest" description="Disordered" evidence="1">
    <location>
        <begin position="14"/>
        <end position="90"/>
    </location>
</feature>
<feature type="compositionally biased region" description="Polar residues" evidence="1">
    <location>
        <begin position="49"/>
        <end position="86"/>
    </location>
</feature>
<accession>A0AAU9N0P3</accession>
<name>A0AAU9N0P3_9ASTR</name>
<reference evidence="2 3" key="1">
    <citation type="submission" date="2022-01" db="EMBL/GenBank/DDBJ databases">
        <authorList>
            <person name="Xiong W."/>
            <person name="Schranz E."/>
        </authorList>
    </citation>
    <scope>NUCLEOTIDE SEQUENCE [LARGE SCALE GENOMIC DNA]</scope>
</reference>
<feature type="compositionally biased region" description="Low complexity" evidence="1">
    <location>
        <begin position="36"/>
        <end position="48"/>
    </location>
</feature>
<dbReference type="AlphaFoldDB" id="A0AAU9N0P3"/>
<dbReference type="EMBL" id="CAKMRJ010003334">
    <property type="protein sequence ID" value="CAH1431386.1"/>
    <property type="molecule type" value="Genomic_DNA"/>
</dbReference>
<comment type="caution">
    <text evidence="2">The sequence shown here is derived from an EMBL/GenBank/DDBJ whole genome shotgun (WGS) entry which is preliminary data.</text>
</comment>
<feature type="region of interest" description="Disordered" evidence="1">
    <location>
        <begin position="134"/>
        <end position="160"/>
    </location>
</feature>
<evidence type="ECO:0000313" key="2">
    <source>
        <dbReference type="EMBL" id="CAH1431386.1"/>
    </source>
</evidence>
<protein>
    <submittedName>
        <fullName evidence="2">Uncharacterized protein</fullName>
    </submittedName>
</protein>
<proteinExistence type="predicted"/>
<dbReference type="Proteomes" id="UP001157418">
    <property type="component" value="Unassembled WGS sequence"/>
</dbReference>
<evidence type="ECO:0000256" key="1">
    <source>
        <dbReference type="SAM" id="MobiDB-lite"/>
    </source>
</evidence>